<proteinExistence type="predicted"/>
<feature type="non-terminal residue" evidence="1">
    <location>
        <position position="1"/>
    </location>
</feature>
<evidence type="ECO:0000313" key="1">
    <source>
        <dbReference type="EMBL" id="KAK7469817.1"/>
    </source>
</evidence>
<organism evidence="1 2">
    <name type="scientific">Batillaria attramentaria</name>
    <dbReference type="NCBI Taxonomy" id="370345"/>
    <lineage>
        <taxon>Eukaryota</taxon>
        <taxon>Metazoa</taxon>
        <taxon>Spiralia</taxon>
        <taxon>Lophotrochozoa</taxon>
        <taxon>Mollusca</taxon>
        <taxon>Gastropoda</taxon>
        <taxon>Caenogastropoda</taxon>
        <taxon>Sorbeoconcha</taxon>
        <taxon>Cerithioidea</taxon>
        <taxon>Batillariidae</taxon>
        <taxon>Batillaria</taxon>
    </lineage>
</organism>
<dbReference type="Proteomes" id="UP001519460">
    <property type="component" value="Unassembled WGS sequence"/>
</dbReference>
<comment type="caution">
    <text evidence="1">The sequence shown here is derived from an EMBL/GenBank/DDBJ whole genome shotgun (WGS) entry which is preliminary data.</text>
</comment>
<name>A0ABD0JCQ3_9CAEN</name>
<keyword evidence="2" id="KW-1185">Reference proteome</keyword>
<gene>
    <name evidence="1" type="ORF">BaRGS_00036146</name>
</gene>
<dbReference type="AlphaFoldDB" id="A0ABD0JCQ3"/>
<sequence>WVGELNSILQGQLQLNKLPIRTGLQQRIETLLSVGCTMEQIHERVIVLKLSEQTILRRALVLKVGPWRPVTVDLLFLVGRNLRKVKDILAARDQLDQHLCSLFGCSISELEMMKKSRPSLRRLKSLPPEVIDKKAGQTEKEGKLLFEKWPLNVVAGQLKRFEYLIESTLEDRREIDGSPISHEKLAARLGVTEKDVRDACTNFRLTLSCAIERIDYLLAQGLSSQDILGHVYMLNEKLEDLQAAAEQCRKFGIPVSNVYRVSQFP</sequence>
<dbReference type="EMBL" id="JACVVK020000502">
    <property type="protein sequence ID" value="KAK7469817.1"/>
    <property type="molecule type" value="Genomic_DNA"/>
</dbReference>
<accession>A0ABD0JCQ3</accession>
<evidence type="ECO:0000313" key="2">
    <source>
        <dbReference type="Proteomes" id="UP001519460"/>
    </source>
</evidence>
<protein>
    <submittedName>
        <fullName evidence="1">Uncharacterized protein</fullName>
    </submittedName>
</protein>
<reference evidence="1 2" key="1">
    <citation type="journal article" date="2023" name="Sci. Data">
        <title>Genome assembly of the Korean intertidal mud-creeper Batillaria attramentaria.</title>
        <authorList>
            <person name="Patra A.K."/>
            <person name="Ho P.T."/>
            <person name="Jun S."/>
            <person name="Lee S.J."/>
            <person name="Kim Y."/>
            <person name="Won Y.J."/>
        </authorList>
    </citation>
    <scope>NUCLEOTIDE SEQUENCE [LARGE SCALE GENOMIC DNA]</scope>
    <source>
        <strain evidence="1">Wonlab-2016</strain>
    </source>
</reference>